<proteinExistence type="inferred from homology"/>
<dbReference type="EMBL" id="CAXITT010000268">
    <property type="protein sequence ID" value="CAL1537609.1"/>
    <property type="molecule type" value="Genomic_DNA"/>
</dbReference>
<dbReference type="PANTHER" id="PTHR33558:SF1">
    <property type="entry name" value="GLUTAREDOXIN-LIKE PROTEIN C5ORF63 HOMOLOG"/>
    <property type="match status" value="1"/>
</dbReference>
<keyword evidence="3" id="KW-1185">Reference proteome</keyword>
<dbReference type="Gene3D" id="3.40.30.10">
    <property type="entry name" value="Glutaredoxin"/>
    <property type="match status" value="1"/>
</dbReference>
<evidence type="ECO:0000256" key="1">
    <source>
        <dbReference type="RuleBase" id="RU363082"/>
    </source>
</evidence>
<dbReference type="Proteomes" id="UP001497497">
    <property type="component" value="Unassembled WGS sequence"/>
</dbReference>
<organism evidence="2 3">
    <name type="scientific">Lymnaea stagnalis</name>
    <name type="common">Great pond snail</name>
    <name type="synonym">Helix stagnalis</name>
    <dbReference type="NCBI Taxonomy" id="6523"/>
    <lineage>
        <taxon>Eukaryota</taxon>
        <taxon>Metazoa</taxon>
        <taxon>Spiralia</taxon>
        <taxon>Lophotrochozoa</taxon>
        <taxon>Mollusca</taxon>
        <taxon>Gastropoda</taxon>
        <taxon>Heterobranchia</taxon>
        <taxon>Euthyneura</taxon>
        <taxon>Panpulmonata</taxon>
        <taxon>Hygrophila</taxon>
        <taxon>Lymnaeoidea</taxon>
        <taxon>Lymnaeidae</taxon>
        <taxon>Lymnaea</taxon>
    </lineage>
</organism>
<dbReference type="InterPro" id="IPR008554">
    <property type="entry name" value="Glutaredoxin-like"/>
</dbReference>
<protein>
    <recommendedName>
        <fullName evidence="1">Glutaredoxin-like protein</fullName>
    </recommendedName>
</protein>
<name>A0AAV2HV94_LYMST</name>
<reference evidence="2 3" key="1">
    <citation type="submission" date="2024-04" db="EMBL/GenBank/DDBJ databases">
        <authorList>
            <consortium name="Genoscope - CEA"/>
            <person name="William W."/>
        </authorList>
    </citation>
    <scope>NUCLEOTIDE SEQUENCE [LARGE SCALE GENOMIC DNA]</scope>
</reference>
<evidence type="ECO:0000313" key="2">
    <source>
        <dbReference type="EMBL" id="CAL1537609.1"/>
    </source>
</evidence>
<keyword evidence="1" id="KW-0813">Transport</keyword>
<evidence type="ECO:0000313" key="3">
    <source>
        <dbReference type="Proteomes" id="UP001497497"/>
    </source>
</evidence>
<gene>
    <name evidence="2" type="ORF">GSLYS_00011512001</name>
</gene>
<comment type="caution">
    <text evidence="2">The sequence shown here is derived from an EMBL/GenBank/DDBJ whole genome shotgun (WGS) entry which is preliminary data.</text>
</comment>
<dbReference type="Pfam" id="PF05768">
    <property type="entry name" value="Glrx-like"/>
    <property type="match status" value="1"/>
</dbReference>
<dbReference type="InterPro" id="IPR052565">
    <property type="entry name" value="Glutaredoxin-like_YDR286C"/>
</dbReference>
<keyword evidence="1" id="KW-0249">Electron transport</keyword>
<dbReference type="AlphaFoldDB" id="A0AAV2HV94"/>
<sequence length="135" mass="15677">MALINGLYHHVLKQELWHVKRFAIMKIINTTNTKLSSHQIKRHFNDKSHLALPILMLYTKDPCPLCDEALEHLGPLLNQVTLQKVDITAPGNEDLWKAYRFDIPVFHLNGKFIMKHKADLSAFKTALKEYYSPKN</sequence>
<dbReference type="PANTHER" id="PTHR33558">
    <property type="entry name" value="GLUTAREDOXIN-LIKE PROTEIN C5ORF63 HOMOLOG"/>
    <property type="match status" value="1"/>
</dbReference>
<accession>A0AAV2HV94</accession>
<comment type="similarity">
    <text evidence="1">Belongs to the glutaredoxin family.</text>
</comment>
<dbReference type="InterPro" id="IPR036249">
    <property type="entry name" value="Thioredoxin-like_sf"/>
</dbReference>
<dbReference type="SUPFAM" id="SSF52833">
    <property type="entry name" value="Thioredoxin-like"/>
    <property type="match status" value="1"/>
</dbReference>